<gene>
    <name evidence="1" type="ORF">JX265_009374</name>
</gene>
<sequence>MASAPRKPRHITVNWITAVGHGWTLSQLLQNYSYRTSFYTEYNALAEYGWHTYEESTSRDVGGELREIAAQLRECGVTISDQPDDYVEHKALHSNDYNITYPAVRGAEPKTVRQEASHAIYETNVDKTNGVIFAKRMQSPRYRIDKGREQVAMHKGEHWNPDVPPLNQWSDVAFLQWKKTVGFQLHGLNVVFHHIIDNDITDRILTHIIGHNWNGQPVVVTPRGDDEETFLAILGTPHGKSTCYLLEQHSQDLGRKAVTKIVILQSRALRRDGTNLYHLAMVLGDLGDNYLS</sequence>
<reference evidence="1" key="1">
    <citation type="submission" date="2021-03" db="EMBL/GenBank/DDBJ databases">
        <title>Revisited historic fungal species revealed as producer of novel bioactive compounds through whole genome sequencing and comparative genomics.</title>
        <authorList>
            <person name="Vignolle G.A."/>
            <person name="Hochenegger N."/>
            <person name="Mach R.L."/>
            <person name="Mach-Aigner A.R."/>
            <person name="Javad Rahimi M."/>
            <person name="Salim K.A."/>
            <person name="Chan C.M."/>
            <person name="Lim L.B.L."/>
            <person name="Cai F."/>
            <person name="Druzhinina I.S."/>
            <person name="U'Ren J.M."/>
            <person name="Derntl C."/>
        </authorList>
    </citation>
    <scope>NUCLEOTIDE SEQUENCE</scope>
    <source>
        <strain evidence="1">TUCIM 5799</strain>
    </source>
</reference>
<proteinExistence type="predicted"/>
<keyword evidence="2" id="KW-1185">Reference proteome</keyword>
<dbReference type="AlphaFoldDB" id="A0A9P9WGF5"/>
<protein>
    <submittedName>
        <fullName evidence="1">Uncharacterized protein</fullName>
    </submittedName>
</protein>
<evidence type="ECO:0000313" key="2">
    <source>
        <dbReference type="Proteomes" id="UP000829685"/>
    </source>
</evidence>
<comment type="caution">
    <text evidence="1">The sequence shown here is derived from an EMBL/GenBank/DDBJ whole genome shotgun (WGS) entry which is preliminary data.</text>
</comment>
<accession>A0A9P9WGF5</accession>
<evidence type="ECO:0000313" key="1">
    <source>
        <dbReference type="EMBL" id="KAI1861871.1"/>
    </source>
</evidence>
<dbReference type="EMBL" id="JAFIMR010000028">
    <property type="protein sequence ID" value="KAI1861871.1"/>
    <property type="molecule type" value="Genomic_DNA"/>
</dbReference>
<dbReference type="Proteomes" id="UP000829685">
    <property type="component" value="Unassembled WGS sequence"/>
</dbReference>
<organism evidence="1 2">
    <name type="scientific">Neoarthrinium moseri</name>
    <dbReference type="NCBI Taxonomy" id="1658444"/>
    <lineage>
        <taxon>Eukaryota</taxon>
        <taxon>Fungi</taxon>
        <taxon>Dikarya</taxon>
        <taxon>Ascomycota</taxon>
        <taxon>Pezizomycotina</taxon>
        <taxon>Sordariomycetes</taxon>
        <taxon>Xylariomycetidae</taxon>
        <taxon>Amphisphaeriales</taxon>
        <taxon>Apiosporaceae</taxon>
        <taxon>Neoarthrinium</taxon>
    </lineage>
</organism>
<name>A0A9P9WGF5_9PEZI</name>